<comment type="caution">
    <text evidence="3">The sequence shown here is derived from an EMBL/GenBank/DDBJ whole genome shotgun (WGS) entry which is preliminary data.</text>
</comment>
<sequence length="302" mass="34284">MKHVINTIALIAAFLLAMEGAAAQRLRGDLFAPENLAAWCIVPFDAAQRTPEARAKMLSDLGITKLAYDWRDEHVPLFDHEWKALQDNGIELFAFWLPSNTDPANEEHIEQVFAFLERNGIQTQLWYLPGWFEGYENQIEGFHEMSWPEQIESISTSIRYVAERAKGLGCTVGLYNHGGWFGEPENQVAIIEHLNMDNVGIVYNFQHGRHHINRFSEFYPQIQKHLLCINLVGLASGDPINVTPLGEGDIEYILLKTIYKSGYTGPISIQNHRADRDAKAALIAERKGLNKLKTKLITHTNF</sequence>
<dbReference type="AlphaFoldDB" id="A0A917HHS3"/>
<dbReference type="InterPro" id="IPR013022">
    <property type="entry name" value="Xyl_isomerase-like_TIM-brl"/>
</dbReference>
<reference evidence="3" key="2">
    <citation type="submission" date="2020-09" db="EMBL/GenBank/DDBJ databases">
        <authorList>
            <person name="Sun Q."/>
            <person name="Zhou Y."/>
        </authorList>
    </citation>
    <scope>NUCLEOTIDE SEQUENCE</scope>
    <source>
        <strain evidence="3">CGMCC 1.12195</strain>
    </source>
</reference>
<dbReference type="Gene3D" id="3.20.20.150">
    <property type="entry name" value="Divalent-metal-dependent TIM barrel enzymes"/>
    <property type="match status" value="1"/>
</dbReference>
<gene>
    <name evidence="3" type="ORF">GCM10007415_09510</name>
</gene>
<accession>A0A917HHS3</accession>
<feature type="signal peptide" evidence="1">
    <location>
        <begin position="1"/>
        <end position="23"/>
    </location>
</feature>
<dbReference type="Pfam" id="PF01261">
    <property type="entry name" value="AP_endonuc_2"/>
    <property type="match status" value="1"/>
</dbReference>
<dbReference type="RefSeq" id="WP_188504766.1">
    <property type="nucleotide sequence ID" value="NZ_BMER01000001.1"/>
</dbReference>
<evidence type="ECO:0000256" key="1">
    <source>
        <dbReference type="SAM" id="SignalP"/>
    </source>
</evidence>
<keyword evidence="1" id="KW-0732">Signal</keyword>
<dbReference type="EMBL" id="BMER01000001">
    <property type="protein sequence ID" value="GGG79411.1"/>
    <property type="molecule type" value="Genomic_DNA"/>
</dbReference>
<evidence type="ECO:0000259" key="2">
    <source>
        <dbReference type="Pfam" id="PF01261"/>
    </source>
</evidence>
<dbReference type="Proteomes" id="UP000660862">
    <property type="component" value="Unassembled WGS sequence"/>
</dbReference>
<name>A0A917HHS3_9SPHI</name>
<evidence type="ECO:0000313" key="3">
    <source>
        <dbReference type="EMBL" id="GGG79411.1"/>
    </source>
</evidence>
<reference evidence="3" key="1">
    <citation type="journal article" date="2014" name="Int. J. Syst. Evol. Microbiol.">
        <title>Complete genome sequence of Corynebacterium casei LMG S-19264T (=DSM 44701T), isolated from a smear-ripened cheese.</title>
        <authorList>
            <consortium name="US DOE Joint Genome Institute (JGI-PGF)"/>
            <person name="Walter F."/>
            <person name="Albersmeier A."/>
            <person name="Kalinowski J."/>
            <person name="Ruckert C."/>
        </authorList>
    </citation>
    <scope>NUCLEOTIDE SEQUENCE</scope>
    <source>
        <strain evidence="3">CGMCC 1.12195</strain>
    </source>
</reference>
<dbReference type="InterPro" id="IPR036237">
    <property type="entry name" value="Xyl_isomerase-like_sf"/>
</dbReference>
<protein>
    <recommendedName>
        <fullName evidence="2">Xylose isomerase-like TIM barrel domain-containing protein</fullName>
    </recommendedName>
</protein>
<evidence type="ECO:0000313" key="4">
    <source>
        <dbReference type="Proteomes" id="UP000660862"/>
    </source>
</evidence>
<dbReference type="SUPFAM" id="SSF51658">
    <property type="entry name" value="Xylose isomerase-like"/>
    <property type="match status" value="1"/>
</dbReference>
<feature type="chain" id="PRO_5036859012" description="Xylose isomerase-like TIM barrel domain-containing protein" evidence="1">
    <location>
        <begin position="24"/>
        <end position="302"/>
    </location>
</feature>
<keyword evidence="4" id="KW-1185">Reference proteome</keyword>
<proteinExistence type="predicted"/>
<feature type="domain" description="Xylose isomerase-like TIM barrel" evidence="2">
    <location>
        <begin position="82"/>
        <end position="277"/>
    </location>
</feature>
<organism evidence="3 4">
    <name type="scientific">Parapedobacter pyrenivorans</name>
    <dbReference type="NCBI Taxonomy" id="1305674"/>
    <lineage>
        <taxon>Bacteria</taxon>
        <taxon>Pseudomonadati</taxon>
        <taxon>Bacteroidota</taxon>
        <taxon>Sphingobacteriia</taxon>
        <taxon>Sphingobacteriales</taxon>
        <taxon>Sphingobacteriaceae</taxon>
        <taxon>Parapedobacter</taxon>
    </lineage>
</organism>